<dbReference type="Proteomes" id="UP000198346">
    <property type="component" value="Unassembled WGS sequence"/>
</dbReference>
<dbReference type="GO" id="GO:0006974">
    <property type="term" value="P:DNA damage response"/>
    <property type="evidence" value="ECO:0007669"/>
    <property type="project" value="TreeGrafter"/>
</dbReference>
<dbReference type="HAMAP" id="MF_00657">
    <property type="entry name" value="Hydroxyl_YbiX"/>
    <property type="match status" value="1"/>
</dbReference>
<evidence type="ECO:0000256" key="5">
    <source>
        <dbReference type="ARBA" id="ARBA00023002"/>
    </source>
</evidence>
<evidence type="ECO:0000256" key="7">
    <source>
        <dbReference type="HAMAP-Rule" id="MF_00657"/>
    </source>
</evidence>
<feature type="domain" description="Fe2OG dioxygenase" evidence="8">
    <location>
        <begin position="102"/>
        <end position="196"/>
    </location>
</feature>
<dbReference type="GO" id="GO:0006879">
    <property type="term" value="P:intracellular iron ion homeostasis"/>
    <property type="evidence" value="ECO:0007669"/>
    <property type="project" value="TreeGrafter"/>
</dbReference>
<proteinExistence type="inferred from homology"/>
<dbReference type="Pfam" id="PF13640">
    <property type="entry name" value="2OG-FeII_Oxy_3"/>
    <property type="match status" value="1"/>
</dbReference>
<evidence type="ECO:0000256" key="4">
    <source>
        <dbReference type="ARBA" id="ARBA00022964"/>
    </source>
</evidence>
<reference evidence="9 10" key="1">
    <citation type="submission" date="2017-07" db="EMBL/GenBank/DDBJ databases">
        <authorList>
            <person name="Sun Z.S."/>
            <person name="Albrecht U."/>
            <person name="Echele G."/>
            <person name="Lee C.C."/>
        </authorList>
    </citation>
    <scope>NUCLEOTIDE SEQUENCE [LARGE SCALE GENOMIC DNA]</scope>
    <source>
        <strain evidence="9 10">CGMCC 1.12710</strain>
    </source>
</reference>
<keyword evidence="3 7" id="KW-0847">Vitamin C</keyword>
<organism evidence="9 10">
    <name type="scientific">Amphiplicatus metriothermophilus</name>
    <dbReference type="NCBI Taxonomy" id="1519374"/>
    <lineage>
        <taxon>Bacteria</taxon>
        <taxon>Pseudomonadati</taxon>
        <taxon>Pseudomonadota</taxon>
        <taxon>Alphaproteobacteria</taxon>
        <taxon>Parvularculales</taxon>
        <taxon>Parvularculaceae</taxon>
        <taxon>Amphiplicatus</taxon>
    </lineage>
</organism>
<dbReference type="InterPro" id="IPR044862">
    <property type="entry name" value="Pro_4_hyd_alph_FE2OG_OXY"/>
</dbReference>
<evidence type="ECO:0000256" key="1">
    <source>
        <dbReference type="ARBA" id="ARBA00001961"/>
    </source>
</evidence>
<dbReference type="EMBL" id="FZQA01000003">
    <property type="protein sequence ID" value="SNT73545.1"/>
    <property type="molecule type" value="Genomic_DNA"/>
</dbReference>
<comment type="cofactor">
    <cofactor evidence="1 7">
        <name>L-ascorbate</name>
        <dbReference type="ChEBI" id="CHEBI:38290"/>
    </cofactor>
</comment>
<dbReference type="PANTHER" id="PTHR41536">
    <property type="entry name" value="PKHD-TYPE HYDROXYLASE YBIX"/>
    <property type="match status" value="1"/>
</dbReference>
<keyword evidence="5 7" id="KW-0560">Oxidoreductase</keyword>
<name>A0A239PTD6_9PROT</name>
<dbReference type="PROSITE" id="PS51471">
    <property type="entry name" value="FE2OG_OXY"/>
    <property type="match status" value="1"/>
</dbReference>
<keyword evidence="2 7" id="KW-0479">Metal-binding</keyword>
<feature type="binding site" evidence="7">
    <location>
        <position position="120"/>
    </location>
    <ligand>
        <name>Fe cation</name>
        <dbReference type="ChEBI" id="CHEBI:24875"/>
    </ligand>
</feature>
<dbReference type="SMART" id="SM00702">
    <property type="entry name" value="P4Hc"/>
    <property type="match status" value="1"/>
</dbReference>
<dbReference type="GO" id="GO:0016706">
    <property type="term" value="F:2-oxoglutarate-dependent dioxygenase activity"/>
    <property type="evidence" value="ECO:0007669"/>
    <property type="project" value="UniProtKB-UniRule"/>
</dbReference>
<protein>
    <submittedName>
        <fullName evidence="9">PKHD-type hydroxylase</fullName>
    </submittedName>
</protein>
<accession>A0A239PTD6</accession>
<dbReference type="Gene3D" id="2.60.120.620">
    <property type="entry name" value="q2cbj1_9rhob like domain"/>
    <property type="match status" value="1"/>
</dbReference>
<sequence>MRPLAFAIASQLQMCPGQIYDAPMILQIADILDAPTLSAIRETLADETLWTDGAATAKGRARAAKRNLQLRAEAPAAKGALSLLERAILNSRIVRAAAQPDRLARLIVSRYDEGMGYGPHVDAAYIDGARTDVSFTLFLSAPEEYEGGALVIDSAGAEDTIKPPAGAIALYPSTFVHRVEPVTGGRRLAAIGWIKSRVRAAEHRALLFELETALAELGACPVPDSLRDRLVNLRNNLLRAFGE</sequence>
<dbReference type="InterPro" id="IPR006620">
    <property type="entry name" value="Pro_4_hyd_alph"/>
</dbReference>
<feature type="binding site" evidence="7">
    <location>
        <position position="187"/>
    </location>
    <ligand>
        <name>2-oxoglutarate</name>
        <dbReference type="ChEBI" id="CHEBI:16810"/>
    </ligand>
</feature>
<evidence type="ECO:0000313" key="10">
    <source>
        <dbReference type="Proteomes" id="UP000198346"/>
    </source>
</evidence>
<evidence type="ECO:0000256" key="3">
    <source>
        <dbReference type="ARBA" id="ARBA00022896"/>
    </source>
</evidence>
<keyword evidence="4 7" id="KW-0223">Dioxygenase</keyword>
<evidence type="ECO:0000256" key="6">
    <source>
        <dbReference type="ARBA" id="ARBA00023004"/>
    </source>
</evidence>
<dbReference type="GO" id="GO:0005506">
    <property type="term" value="F:iron ion binding"/>
    <property type="evidence" value="ECO:0007669"/>
    <property type="project" value="UniProtKB-UniRule"/>
</dbReference>
<evidence type="ECO:0000313" key="9">
    <source>
        <dbReference type="EMBL" id="SNT73545.1"/>
    </source>
</evidence>
<keyword evidence="10" id="KW-1185">Reference proteome</keyword>
<keyword evidence="6 7" id="KW-0408">Iron</keyword>
<dbReference type="GO" id="GO:0031418">
    <property type="term" value="F:L-ascorbic acid binding"/>
    <property type="evidence" value="ECO:0007669"/>
    <property type="project" value="UniProtKB-KW"/>
</dbReference>
<feature type="binding site" evidence="7">
    <location>
        <position position="177"/>
    </location>
    <ligand>
        <name>Fe cation</name>
        <dbReference type="ChEBI" id="CHEBI:24875"/>
    </ligand>
</feature>
<dbReference type="AlphaFoldDB" id="A0A239PTD6"/>
<dbReference type="InterPro" id="IPR023550">
    <property type="entry name" value="PKHD_hydroxylase"/>
</dbReference>
<gene>
    <name evidence="9" type="ORF">SAMN06297382_1869</name>
</gene>
<evidence type="ECO:0000259" key="8">
    <source>
        <dbReference type="PROSITE" id="PS51471"/>
    </source>
</evidence>
<evidence type="ECO:0000256" key="2">
    <source>
        <dbReference type="ARBA" id="ARBA00022723"/>
    </source>
</evidence>
<comment type="cofactor">
    <cofactor evidence="7">
        <name>Fe(2+)</name>
        <dbReference type="ChEBI" id="CHEBI:29033"/>
    </cofactor>
    <text evidence="7">Binds 1 Fe(2+) ion per subunit.</text>
</comment>
<dbReference type="NCBIfam" id="NF003974">
    <property type="entry name" value="PRK05467.1-3"/>
    <property type="match status" value="1"/>
</dbReference>
<dbReference type="InterPro" id="IPR005123">
    <property type="entry name" value="Oxoglu/Fe-dep_dioxygenase_dom"/>
</dbReference>
<feature type="binding site" evidence="7">
    <location>
        <position position="122"/>
    </location>
    <ligand>
        <name>Fe cation</name>
        <dbReference type="ChEBI" id="CHEBI:24875"/>
    </ligand>
</feature>
<dbReference type="PANTHER" id="PTHR41536:SF1">
    <property type="entry name" value="PKHD-TYPE HYDROXYLASE YBIX"/>
    <property type="match status" value="1"/>
</dbReference>